<dbReference type="AlphaFoldDB" id="A0A4Y7TF43"/>
<feature type="region of interest" description="Disordered" evidence="1">
    <location>
        <begin position="55"/>
        <end position="77"/>
    </location>
</feature>
<organism evidence="3 4">
    <name type="scientific">Coprinellus micaceus</name>
    <name type="common">Glistening ink-cap mushroom</name>
    <name type="synonym">Coprinus micaceus</name>
    <dbReference type="NCBI Taxonomy" id="71717"/>
    <lineage>
        <taxon>Eukaryota</taxon>
        <taxon>Fungi</taxon>
        <taxon>Dikarya</taxon>
        <taxon>Basidiomycota</taxon>
        <taxon>Agaricomycotina</taxon>
        <taxon>Agaricomycetes</taxon>
        <taxon>Agaricomycetidae</taxon>
        <taxon>Agaricales</taxon>
        <taxon>Agaricineae</taxon>
        <taxon>Psathyrellaceae</taxon>
        <taxon>Coprinellus</taxon>
    </lineage>
</organism>
<keyword evidence="2" id="KW-0732">Signal</keyword>
<dbReference type="EMBL" id="QPFP01000014">
    <property type="protein sequence ID" value="TEB32793.1"/>
    <property type="molecule type" value="Genomic_DNA"/>
</dbReference>
<sequence length="216" mass="24520">MRVPFILLSTLLAAVVSVAAIANPQPAALAQPVHQLKQVTRRELAARAKYPEHFFDKREAEPSGEPGPENPCGTVPRRRRGLEYDQVLAPYEVVAFLKGRGQFTSENGTIYVGDHFTHALKRGQDLASRWPAAHRVFKKVKTVAGQSLLRISVPHYKRWKRTLTPGEVFWLSPRTYLRHEDVDEIERLLLEDPEFVDVELNGIRITRSFLEAALAY</sequence>
<evidence type="ECO:0000256" key="1">
    <source>
        <dbReference type="SAM" id="MobiDB-lite"/>
    </source>
</evidence>
<gene>
    <name evidence="3" type="ORF">FA13DRAFT_1813157</name>
</gene>
<name>A0A4Y7TF43_COPMI</name>
<proteinExistence type="predicted"/>
<dbReference type="OrthoDB" id="3218485at2759"/>
<evidence type="ECO:0000256" key="2">
    <source>
        <dbReference type="SAM" id="SignalP"/>
    </source>
</evidence>
<comment type="caution">
    <text evidence="3">The sequence shown here is derived from an EMBL/GenBank/DDBJ whole genome shotgun (WGS) entry which is preliminary data.</text>
</comment>
<dbReference type="Proteomes" id="UP000298030">
    <property type="component" value="Unassembled WGS sequence"/>
</dbReference>
<evidence type="ECO:0000313" key="4">
    <source>
        <dbReference type="Proteomes" id="UP000298030"/>
    </source>
</evidence>
<keyword evidence="4" id="KW-1185">Reference proteome</keyword>
<feature type="chain" id="PRO_5021298820" evidence="2">
    <location>
        <begin position="21"/>
        <end position="216"/>
    </location>
</feature>
<feature type="signal peptide" evidence="2">
    <location>
        <begin position="1"/>
        <end position="20"/>
    </location>
</feature>
<evidence type="ECO:0000313" key="3">
    <source>
        <dbReference type="EMBL" id="TEB32793.1"/>
    </source>
</evidence>
<reference evidence="3 4" key="1">
    <citation type="journal article" date="2019" name="Nat. Ecol. Evol.">
        <title>Megaphylogeny resolves global patterns of mushroom evolution.</title>
        <authorList>
            <person name="Varga T."/>
            <person name="Krizsan K."/>
            <person name="Foldi C."/>
            <person name="Dima B."/>
            <person name="Sanchez-Garcia M."/>
            <person name="Sanchez-Ramirez S."/>
            <person name="Szollosi G.J."/>
            <person name="Szarkandi J.G."/>
            <person name="Papp V."/>
            <person name="Albert L."/>
            <person name="Andreopoulos W."/>
            <person name="Angelini C."/>
            <person name="Antonin V."/>
            <person name="Barry K.W."/>
            <person name="Bougher N.L."/>
            <person name="Buchanan P."/>
            <person name="Buyck B."/>
            <person name="Bense V."/>
            <person name="Catcheside P."/>
            <person name="Chovatia M."/>
            <person name="Cooper J."/>
            <person name="Damon W."/>
            <person name="Desjardin D."/>
            <person name="Finy P."/>
            <person name="Geml J."/>
            <person name="Haridas S."/>
            <person name="Hughes K."/>
            <person name="Justo A."/>
            <person name="Karasinski D."/>
            <person name="Kautmanova I."/>
            <person name="Kiss B."/>
            <person name="Kocsube S."/>
            <person name="Kotiranta H."/>
            <person name="LaButti K.M."/>
            <person name="Lechner B.E."/>
            <person name="Liimatainen K."/>
            <person name="Lipzen A."/>
            <person name="Lukacs Z."/>
            <person name="Mihaltcheva S."/>
            <person name="Morgado L.N."/>
            <person name="Niskanen T."/>
            <person name="Noordeloos M.E."/>
            <person name="Ohm R.A."/>
            <person name="Ortiz-Santana B."/>
            <person name="Ovrebo C."/>
            <person name="Racz N."/>
            <person name="Riley R."/>
            <person name="Savchenko A."/>
            <person name="Shiryaev A."/>
            <person name="Soop K."/>
            <person name="Spirin V."/>
            <person name="Szebenyi C."/>
            <person name="Tomsovsky M."/>
            <person name="Tulloss R.E."/>
            <person name="Uehling J."/>
            <person name="Grigoriev I.V."/>
            <person name="Vagvolgyi C."/>
            <person name="Papp T."/>
            <person name="Martin F.M."/>
            <person name="Miettinen O."/>
            <person name="Hibbett D.S."/>
            <person name="Nagy L.G."/>
        </authorList>
    </citation>
    <scope>NUCLEOTIDE SEQUENCE [LARGE SCALE GENOMIC DNA]</scope>
    <source>
        <strain evidence="3 4">FP101781</strain>
    </source>
</reference>
<protein>
    <submittedName>
        <fullName evidence="3">Uncharacterized protein</fullName>
    </submittedName>
</protein>
<accession>A0A4Y7TF43</accession>